<name>A0A0L9V1H0_PHAAN</name>
<dbReference type="Gene3D" id="3.60.40.10">
    <property type="entry name" value="PPM-type phosphatase domain"/>
    <property type="match status" value="1"/>
</dbReference>
<dbReference type="EMBL" id="CM003377">
    <property type="protein sequence ID" value="KOM48888.1"/>
    <property type="molecule type" value="Genomic_DNA"/>
</dbReference>
<reference evidence="4" key="1">
    <citation type="journal article" date="2015" name="Proc. Natl. Acad. Sci. U.S.A.">
        <title>Genome sequencing of adzuki bean (Vigna angularis) provides insight into high starch and low fat accumulation and domestication.</title>
        <authorList>
            <person name="Yang K."/>
            <person name="Tian Z."/>
            <person name="Chen C."/>
            <person name="Luo L."/>
            <person name="Zhao B."/>
            <person name="Wang Z."/>
            <person name="Yu L."/>
            <person name="Li Y."/>
            <person name="Sun Y."/>
            <person name="Li W."/>
            <person name="Chen Y."/>
            <person name="Li Y."/>
            <person name="Zhang Y."/>
            <person name="Ai D."/>
            <person name="Zhao J."/>
            <person name="Shang C."/>
            <person name="Ma Y."/>
            <person name="Wu B."/>
            <person name="Wang M."/>
            <person name="Gao L."/>
            <person name="Sun D."/>
            <person name="Zhang P."/>
            <person name="Guo F."/>
            <person name="Wang W."/>
            <person name="Li Y."/>
            <person name="Wang J."/>
            <person name="Varshney R.K."/>
            <person name="Wang J."/>
            <person name="Ling H.Q."/>
            <person name="Wan P."/>
        </authorList>
    </citation>
    <scope>NUCLEOTIDE SEQUENCE</scope>
    <source>
        <strain evidence="4">cv. Jingnong 6</strain>
    </source>
</reference>
<dbReference type="PROSITE" id="PS51746">
    <property type="entry name" value="PPM_2"/>
    <property type="match status" value="1"/>
</dbReference>
<dbReference type="InterPro" id="IPR036457">
    <property type="entry name" value="PPM-type-like_dom_sf"/>
</dbReference>
<proteinExistence type="predicted"/>
<dbReference type="SUPFAM" id="SSF81606">
    <property type="entry name" value="PP2C-like"/>
    <property type="match status" value="1"/>
</dbReference>
<dbReference type="EMBL" id="JABFOF010000007">
    <property type="protein sequence ID" value="KAG2390248.1"/>
    <property type="molecule type" value="Genomic_DNA"/>
</dbReference>
<dbReference type="SMART" id="SM00332">
    <property type="entry name" value="PP2Cc"/>
    <property type="match status" value="1"/>
</dbReference>
<dbReference type="OMA" id="RRCNGCV"/>
<evidence type="ECO:0000313" key="4">
    <source>
        <dbReference type="Proteomes" id="UP000053144"/>
    </source>
</evidence>
<dbReference type="InterPro" id="IPR001932">
    <property type="entry name" value="PPM-type_phosphatase-like_dom"/>
</dbReference>
<dbReference type="Gramene" id="KOM48888">
    <property type="protein sequence ID" value="KOM48888"/>
    <property type="gene ID" value="LR48_Vigan07g259200"/>
</dbReference>
<sequence>MGICISVSEKDDDENVTIFEERKKVLNGSQILFSVYSKQGTKGLNQDAASIHQGYGTEDGTFCGVYDGHGGNGHRVSKIVSRQLSSLILEQKNALEKIDAIENGCHNTTPKDHVGTMKENSDANNFQKWKEAIVSAFKVMEKEVKLQHNLDCSGSGTTAVTIIKQGEGLIIANLGDSRAVMGTICEEKLVATQLTTDLKPELPRKILLVNYIYLADSSSGTPLFLRSKPEMLVLISLYGEAERIRRCNGCVYASKEEPEIQRVWMPNNEHSPGLAMSRSFGDFLLKDYGVIAIPDISHHPLGSSDQFIVLASDGVWDVLSNNEVASIVWSAESEEVAARAVVEAATAAWKNKFPSYMADDCTVVCLFLHQKPQLQPFQN</sequence>
<evidence type="ECO:0000313" key="3">
    <source>
        <dbReference type="EMBL" id="KOM48888.1"/>
    </source>
</evidence>
<evidence type="ECO:0000313" key="5">
    <source>
        <dbReference type="Proteomes" id="UP000743370"/>
    </source>
</evidence>
<dbReference type="InterPro" id="IPR015655">
    <property type="entry name" value="PP2C"/>
</dbReference>
<evidence type="ECO:0000259" key="1">
    <source>
        <dbReference type="PROSITE" id="PS51746"/>
    </source>
</evidence>
<accession>A0A0L9V1H0</accession>
<feature type="domain" description="PPM-type phosphatase" evidence="1">
    <location>
        <begin position="32"/>
        <end position="368"/>
    </location>
</feature>
<reference evidence="3" key="2">
    <citation type="submission" date="2015-02" db="EMBL/GenBank/DDBJ databases">
        <authorList>
            <person name="Chooi Y.-H."/>
        </authorList>
    </citation>
    <scope>NUCLEOTIDE SEQUENCE</scope>
    <source>
        <tissue evidence="3">Seedling</tissue>
    </source>
</reference>
<dbReference type="CDD" id="cd00143">
    <property type="entry name" value="PP2Cc"/>
    <property type="match status" value="1"/>
</dbReference>
<dbReference type="GO" id="GO:0004722">
    <property type="term" value="F:protein serine/threonine phosphatase activity"/>
    <property type="evidence" value="ECO:0007669"/>
    <property type="project" value="InterPro"/>
</dbReference>
<evidence type="ECO:0000313" key="2">
    <source>
        <dbReference type="EMBL" id="KAG2390248.1"/>
    </source>
</evidence>
<dbReference type="Proteomes" id="UP000053144">
    <property type="component" value="Chromosome 7"/>
</dbReference>
<dbReference type="PANTHER" id="PTHR47992">
    <property type="entry name" value="PROTEIN PHOSPHATASE"/>
    <property type="match status" value="1"/>
</dbReference>
<gene>
    <name evidence="2" type="ORF">HKW66_Vig0223460</name>
    <name evidence="3" type="ORF">LR48_Vigan07g259200</name>
</gene>
<reference evidence="2 5" key="3">
    <citation type="submission" date="2020-05" db="EMBL/GenBank/DDBJ databases">
        <title>Vigna angularis (adzuki bean) Var. LongXiaoDou No. 4 denovo assembly.</title>
        <authorList>
            <person name="Xiang H."/>
        </authorList>
    </citation>
    <scope>NUCLEOTIDE SEQUENCE [LARGE SCALE GENOMIC DNA]</scope>
    <source>
        <tissue evidence="2">Leaf</tissue>
    </source>
</reference>
<dbReference type="Proteomes" id="UP000743370">
    <property type="component" value="Unassembled WGS sequence"/>
</dbReference>
<organism evidence="3 4">
    <name type="scientific">Phaseolus angularis</name>
    <name type="common">Azuki bean</name>
    <name type="synonym">Vigna angularis</name>
    <dbReference type="NCBI Taxonomy" id="3914"/>
    <lineage>
        <taxon>Eukaryota</taxon>
        <taxon>Viridiplantae</taxon>
        <taxon>Streptophyta</taxon>
        <taxon>Embryophyta</taxon>
        <taxon>Tracheophyta</taxon>
        <taxon>Spermatophyta</taxon>
        <taxon>Magnoliopsida</taxon>
        <taxon>eudicotyledons</taxon>
        <taxon>Gunneridae</taxon>
        <taxon>Pentapetalae</taxon>
        <taxon>rosids</taxon>
        <taxon>fabids</taxon>
        <taxon>Fabales</taxon>
        <taxon>Fabaceae</taxon>
        <taxon>Papilionoideae</taxon>
        <taxon>50 kb inversion clade</taxon>
        <taxon>NPAAA clade</taxon>
        <taxon>indigoferoid/millettioid clade</taxon>
        <taxon>Phaseoleae</taxon>
        <taxon>Vigna</taxon>
    </lineage>
</organism>
<dbReference type="AlphaFoldDB" id="A0A0L9V1H0"/>
<protein>
    <submittedName>
        <fullName evidence="2">Protein phosphatase 2C 72</fullName>
    </submittedName>
</protein>
<dbReference type="Pfam" id="PF00481">
    <property type="entry name" value="PP2C"/>
    <property type="match status" value="2"/>
</dbReference>